<comment type="caution">
    <text evidence="2">The sequence shown here is derived from an EMBL/GenBank/DDBJ whole genome shotgun (WGS) entry which is preliminary data.</text>
</comment>
<dbReference type="AlphaFoldDB" id="A0A9Q3DSS0"/>
<gene>
    <name evidence="2" type="ORF">O181_048950</name>
</gene>
<proteinExistence type="predicted"/>
<dbReference type="Pfam" id="PF07727">
    <property type="entry name" value="RVT_2"/>
    <property type="match status" value="1"/>
</dbReference>
<evidence type="ECO:0000313" key="2">
    <source>
        <dbReference type="EMBL" id="MBW0509235.1"/>
    </source>
</evidence>
<reference evidence="2" key="1">
    <citation type="submission" date="2021-03" db="EMBL/GenBank/DDBJ databases">
        <title>Draft genome sequence of rust myrtle Austropuccinia psidii MF-1, a brazilian biotype.</title>
        <authorList>
            <person name="Quecine M.C."/>
            <person name="Pachon D.M.R."/>
            <person name="Bonatelli M.L."/>
            <person name="Correr F.H."/>
            <person name="Franceschini L.M."/>
            <person name="Leite T.F."/>
            <person name="Margarido G.R.A."/>
            <person name="Almeida C.A."/>
            <person name="Ferrarezi J.A."/>
            <person name="Labate C.A."/>
        </authorList>
    </citation>
    <scope>NUCLEOTIDE SEQUENCE</scope>
    <source>
        <strain evidence="2">MF-1</strain>
    </source>
</reference>
<dbReference type="Proteomes" id="UP000765509">
    <property type="component" value="Unassembled WGS sequence"/>
</dbReference>
<name>A0A9Q3DSS0_9BASI</name>
<dbReference type="InterPro" id="IPR013103">
    <property type="entry name" value="RVT_2"/>
</dbReference>
<accession>A0A9Q3DSS0</accession>
<sequence>MGPFDVEKIHRRCYALKIPDVASTYGECHILSNRSDTSTRLREVILRWQQLSAKPLKTLRTNNHENLSDTQNHPVEKLSHPPHVAISLTPKTYKQAVNSPDKAEWMNEIENELLNMKRNNVFKILPIPSCVKSIGGGWVFVKKPGIGTEPARFKAQYVARGNSQLSGVDLHETFAPTATFSLL</sequence>
<dbReference type="EMBL" id="AVOT02020839">
    <property type="protein sequence ID" value="MBW0509235.1"/>
    <property type="molecule type" value="Genomic_DNA"/>
</dbReference>
<evidence type="ECO:0000313" key="3">
    <source>
        <dbReference type="Proteomes" id="UP000765509"/>
    </source>
</evidence>
<feature type="domain" description="Reverse transcriptase Ty1/copia-type" evidence="1">
    <location>
        <begin position="119"/>
        <end position="181"/>
    </location>
</feature>
<protein>
    <recommendedName>
        <fullName evidence="1">Reverse transcriptase Ty1/copia-type domain-containing protein</fullName>
    </recommendedName>
</protein>
<keyword evidence="3" id="KW-1185">Reference proteome</keyword>
<organism evidence="2 3">
    <name type="scientific">Austropuccinia psidii MF-1</name>
    <dbReference type="NCBI Taxonomy" id="1389203"/>
    <lineage>
        <taxon>Eukaryota</taxon>
        <taxon>Fungi</taxon>
        <taxon>Dikarya</taxon>
        <taxon>Basidiomycota</taxon>
        <taxon>Pucciniomycotina</taxon>
        <taxon>Pucciniomycetes</taxon>
        <taxon>Pucciniales</taxon>
        <taxon>Sphaerophragmiaceae</taxon>
        <taxon>Austropuccinia</taxon>
    </lineage>
</organism>
<evidence type="ECO:0000259" key="1">
    <source>
        <dbReference type="Pfam" id="PF07727"/>
    </source>
</evidence>
<dbReference type="OrthoDB" id="3227712at2759"/>